<dbReference type="RefSeq" id="WP_310275234.1">
    <property type="nucleotide sequence ID" value="NZ_JAVDXW010000001.1"/>
</dbReference>
<sequence length="249" mass="26080">MITRIAVVPYPPLLVPELTVRASAETERLRQACLRAVSSLTDSARTWVAVGVNRGDPRLLEPHCAGTFAGYGVDVTVALDASATDTSAPDPLLPLPALVAGWLREQSGAEQVTAHLLAADTPPEDSRAFGARLRTPGDRGGVGETGDFGLLILAEGAVYTVGAQPAEGVEQLDEQVRRALADVDPAALLGLDTERCHHAGMEGRAALQALAGAVEPEPGAWSGDLLYSAAPYGVSYHVAVWSRSDARSR</sequence>
<dbReference type="EMBL" id="JAVDXW010000001">
    <property type="protein sequence ID" value="MDR7303132.1"/>
    <property type="molecule type" value="Genomic_DNA"/>
</dbReference>
<gene>
    <name evidence="1" type="ORF">JOF55_003313</name>
</gene>
<dbReference type="AlphaFoldDB" id="A0AAE4CPJ2"/>
<proteinExistence type="predicted"/>
<accession>A0AAE4CPJ2</accession>
<evidence type="ECO:0000313" key="1">
    <source>
        <dbReference type="EMBL" id="MDR7303132.1"/>
    </source>
</evidence>
<dbReference type="Proteomes" id="UP001180845">
    <property type="component" value="Unassembled WGS sequence"/>
</dbReference>
<organism evidence="1 2">
    <name type="scientific">Haloactinomyces albus</name>
    <dbReference type="NCBI Taxonomy" id="1352928"/>
    <lineage>
        <taxon>Bacteria</taxon>
        <taxon>Bacillati</taxon>
        <taxon>Actinomycetota</taxon>
        <taxon>Actinomycetes</taxon>
        <taxon>Actinopolysporales</taxon>
        <taxon>Actinopolysporaceae</taxon>
        <taxon>Haloactinomyces</taxon>
    </lineage>
</organism>
<keyword evidence="2" id="KW-1185">Reference proteome</keyword>
<name>A0AAE4CPJ2_9ACTN</name>
<evidence type="ECO:0000313" key="2">
    <source>
        <dbReference type="Proteomes" id="UP001180845"/>
    </source>
</evidence>
<reference evidence="1" key="1">
    <citation type="submission" date="2023-07" db="EMBL/GenBank/DDBJ databases">
        <title>Sequencing the genomes of 1000 actinobacteria strains.</title>
        <authorList>
            <person name="Klenk H.-P."/>
        </authorList>
    </citation>
    <scope>NUCLEOTIDE SEQUENCE</scope>
    <source>
        <strain evidence="1">DSM 45977</strain>
    </source>
</reference>
<dbReference type="Gene3D" id="3.40.830.10">
    <property type="entry name" value="LigB-like"/>
    <property type="match status" value="1"/>
</dbReference>
<comment type="caution">
    <text evidence="1">The sequence shown here is derived from an EMBL/GenBank/DDBJ whole genome shotgun (WGS) entry which is preliminary data.</text>
</comment>
<protein>
    <submittedName>
        <fullName evidence="1">Uncharacterized protein</fullName>
    </submittedName>
</protein>